<feature type="compositionally biased region" description="Polar residues" evidence="1">
    <location>
        <begin position="46"/>
        <end position="61"/>
    </location>
</feature>
<name>A0A8J2TBB4_ZYGB2</name>
<evidence type="ECO:0000313" key="2">
    <source>
        <dbReference type="EMBL" id="CDF91319.1"/>
    </source>
</evidence>
<dbReference type="Proteomes" id="UP000019375">
    <property type="component" value="Unassembled WGS sequence"/>
</dbReference>
<dbReference type="EMBL" id="HG316464">
    <property type="protein sequence ID" value="CDF91319.1"/>
    <property type="molecule type" value="Genomic_DNA"/>
</dbReference>
<dbReference type="AlphaFoldDB" id="A0A8J2TBB4"/>
<reference evidence="3" key="1">
    <citation type="journal article" date="2013" name="Genome Announc.">
        <title>Genome sequence of the food spoilage yeast Zygosaccharomyces bailii CLIB 213(T).</title>
        <authorList>
            <person name="Galeote V."/>
            <person name="Bigey F."/>
            <person name="Devillers H."/>
            <person name="Neuveglise C."/>
            <person name="Dequin S."/>
        </authorList>
    </citation>
    <scope>NUCLEOTIDE SEQUENCE [LARGE SCALE GENOMIC DNA]</scope>
    <source>
        <strain evidence="3">CLIB 213 / ATCC 58445 / CBS 680 / CCRC 21525 / NBRC 1098 / NCYC 1416 / NRRL Y-2227</strain>
    </source>
</reference>
<accession>A0A8J2TBB4</accession>
<gene>
    <name evidence="2" type="ORF">BN860_00144g</name>
</gene>
<dbReference type="OrthoDB" id="4070671at2759"/>
<organism evidence="2 3">
    <name type="scientific">Zygosaccharomyces bailii (strain CLIB 213 / ATCC 58445 / CBS 680 / BCRC 21525 / NBRC 1098 / NCYC 1416 / NRRL Y-2227)</name>
    <dbReference type="NCBI Taxonomy" id="1333698"/>
    <lineage>
        <taxon>Eukaryota</taxon>
        <taxon>Fungi</taxon>
        <taxon>Dikarya</taxon>
        <taxon>Ascomycota</taxon>
        <taxon>Saccharomycotina</taxon>
        <taxon>Saccharomycetes</taxon>
        <taxon>Saccharomycetales</taxon>
        <taxon>Saccharomycetaceae</taxon>
        <taxon>Zygosaccharomyces</taxon>
    </lineage>
</organism>
<dbReference type="Pfam" id="PF15700">
    <property type="entry name" value="DUF4667"/>
    <property type="match status" value="1"/>
</dbReference>
<sequence>MPCSEKPVLAQVRTRYTEAEGDKSPDGCCSVFTVLDLQDSPGHQGPNLSDFSQCRSGSHSPSGRRVSVCSCSPSEDQEPMCNCTPTETQASPCDRHHHRRHSIAVRFEKSTDI</sequence>
<feature type="region of interest" description="Disordered" evidence="1">
    <location>
        <begin position="40"/>
        <end position="63"/>
    </location>
</feature>
<evidence type="ECO:0000313" key="3">
    <source>
        <dbReference type="Proteomes" id="UP000019375"/>
    </source>
</evidence>
<evidence type="ECO:0000256" key="1">
    <source>
        <dbReference type="SAM" id="MobiDB-lite"/>
    </source>
</evidence>
<dbReference type="InterPro" id="IPR031426">
    <property type="entry name" value="DUF4667"/>
</dbReference>
<protein>
    <submittedName>
        <fullName evidence="2">ZYBA0S11-00144g1_1</fullName>
    </submittedName>
</protein>
<keyword evidence="3" id="KW-1185">Reference proteome</keyword>
<proteinExistence type="predicted"/>